<proteinExistence type="predicted"/>
<dbReference type="EMBL" id="SGPJ01000051">
    <property type="protein sequence ID" value="THH00397.1"/>
    <property type="molecule type" value="Genomic_DNA"/>
</dbReference>
<dbReference type="AlphaFoldDB" id="A0A4S4KQ66"/>
<gene>
    <name evidence="2" type="ORF">EW026_g2128</name>
</gene>
<organism evidence="2 3">
    <name type="scientific">Hermanssonia centrifuga</name>
    <dbReference type="NCBI Taxonomy" id="98765"/>
    <lineage>
        <taxon>Eukaryota</taxon>
        <taxon>Fungi</taxon>
        <taxon>Dikarya</taxon>
        <taxon>Basidiomycota</taxon>
        <taxon>Agaricomycotina</taxon>
        <taxon>Agaricomycetes</taxon>
        <taxon>Polyporales</taxon>
        <taxon>Meruliaceae</taxon>
        <taxon>Hermanssonia</taxon>
    </lineage>
</organism>
<accession>A0A4S4KQ66</accession>
<comment type="caution">
    <text evidence="2">The sequence shown here is derived from an EMBL/GenBank/DDBJ whole genome shotgun (WGS) entry which is preliminary data.</text>
</comment>
<evidence type="ECO:0000256" key="1">
    <source>
        <dbReference type="SAM" id="MobiDB-lite"/>
    </source>
</evidence>
<evidence type="ECO:0000313" key="3">
    <source>
        <dbReference type="Proteomes" id="UP000309038"/>
    </source>
</evidence>
<protein>
    <submittedName>
        <fullName evidence="2">Uncharacterized protein</fullName>
    </submittedName>
</protein>
<evidence type="ECO:0000313" key="2">
    <source>
        <dbReference type="EMBL" id="THH00397.1"/>
    </source>
</evidence>
<name>A0A4S4KQ66_9APHY</name>
<sequence>MPLIQILSRTTVSRGDEIKPDNTQTPQSKRRRPSYSNRLLGRNTRAPSIQDEFGTSGPQDGHHVFITDPVVAEGRDATER</sequence>
<feature type="region of interest" description="Disordered" evidence="1">
    <location>
        <begin position="1"/>
        <end position="80"/>
    </location>
</feature>
<dbReference type="Proteomes" id="UP000309038">
    <property type="component" value="Unassembled WGS sequence"/>
</dbReference>
<keyword evidence="3" id="KW-1185">Reference proteome</keyword>
<reference evidence="2 3" key="1">
    <citation type="submission" date="2019-02" db="EMBL/GenBank/DDBJ databases">
        <title>Genome sequencing of the rare red list fungi Phlebia centrifuga.</title>
        <authorList>
            <person name="Buettner E."/>
            <person name="Kellner H."/>
        </authorList>
    </citation>
    <scope>NUCLEOTIDE SEQUENCE [LARGE SCALE GENOMIC DNA]</scope>
    <source>
        <strain evidence="2 3">DSM 108282</strain>
    </source>
</reference>